<reference evidence="1 2" key="1">
    <citation type="submission" date="2016-10" db="EMBL/GenBank/DDBJ databases">
        <authorList>
            <person name="Varghese N."/>
            <person name="Submissions S."/>
        </authorList>
    </citation>
    <scope>NUCLEOTIDE SEQUENCE [LARGE SCALE GENOMIC DNA]</scope>
    <source>
        <strain evidence="1 2">DSM 21822</strain>
    </source>
</reference>
<proteinExistence type="predicted"/>
<accession>A0A1I3VU70</accession>
<dbReference type="EMBL" id="FOSL01000001">
    <property type="protein sequence ID" value="SFJ97681.1"/>
    <property type="molecule type" value="Genomic_DNA"/>
</dbReference>
<protein>
    <submittedName>
        <fullName evidence="1">Uncharacterized protein</fullName>
    </submittedName>
</protein>
<keyword evidence="2" id="KW-1185">Reference proteome</keyword>
<evidence type="ECO:0000313" key="2">
    <source>
        <dbReference type="Proteomes" id="UP000323300"/>
    </source>
</evidence>
<dbReference type="OrthoDB" id="8098377at2"/>
<dbReference type="AlphaFoldDB" id="A0A1I3VU70"/>
<dbReference type="Proteomes" id="UP000323300">
    <property type="component" value="Unassembled WGS sequence"/>
</dbReference>
<organism evidence="1 2">
    <name type="scientific">Neomesorhizobium albiziae</name>
    <dbReference type="NCBI Taxonomy" id="335020"/>
    <lineage>
        <taxon>Bacteria</taxon>
        <taxon>Pseudomonadati</taxon>
        <taxon>Pseudomonadota</taxon>
        <taxon>Alphaproteobacteria</taxon>
        <taxon>Hyphomicrobiales</taxon>
        <taxon>Phyllobacteriaceae</taxon>
        <taxon>Neomesorhizobium</taxon>
    </lineage>
</organism>
<gene>
    <name evidence="1" type="ORF">SAMN04488498_101667</name>
</gene>
<evidence type="ECO:0000313" key="1">
    <source>
        <dbReference type="EMBL" id="SFJ97681.1"/>
    </source>
</evidence>
<sequence length="91" mass="9940">MTAKKDGCTTLARHAIDPRILASISPLPPPEEIFADWLLSVPHGASLETAARKQIALIDRRASLHPDVLHLRTLLVAVAGDCEWRKPTANL</sequence>
<name>A0A1I3VU70_9HYPH</name>
<dbReference type="RefSeq" id="WP_149758204.1">
    <property type="nucleotide sequence ID" value="NZ_BSPE01000002.1"/>
</dbReference>